<keyword evidence="4" id="KW-0029">Amino-acid transport</keyword>
<dbReference type="RefSeq" id="WP_005815196.1">
    <property type="nucleotide sequence ID" value="NZ_CABKQQ010000054.1"/>
</dbReference>
<evidence type="ECO:0000256" key="5">
    <source>
        <dbReference type="SAM" id="SignalP"/>
    </source>
</evidence>
<evidence type="ECO:0000256" key="4">
    <source>
        <dbReference type="ARBA" id="ARBA00022970"/>
    </source>
</evidence>
<feature type="domain" description="Leucine-binding protein" evidence="6">
    <location>
        <begin position="48"/>
        <end position="378"/>
    </location>
</feature>
<dbReference type="Gene3D" id="3.40.50.2300">
    <property type="match status" value="2"/>
</dbReference>
<dbReference type="AlphaFoldDB" id="A0A098B8J1"/>
<dbReference type="SUPFAM" id="SSF53822">
    <property type="entry name" value="Periplasmic binding protein-like I"/>
    <property type="match status" value="1"/>
</dbReference>
<dbReference type="InterPro" id="IPR051010">
    <property type="entry name" value="BCAA_transport"/>
</dbReference>
<dbReference type="PANTHER" id="PTHR30483:SF6">
    <property type="entry name" value="PERIPLASMIC BINDING PROTEIN OF ABC TRANSPORTER FOR NATURAL AMINO ACIDS"/>
    <property type="match status" value="1"/>
</dbReference>
<feature type="signal peptide" evidence="5">
    <location>
        <begin position="1"/>
        <end position="19"/>
    </location>
</feature>
<sequence>MKRMFGIVFSLVLTLGLLSGCGGTDKAPAPGGEPNAGGKEPAATAAFKIGGTGPLTGGAAIYGNAAKNGAQIAVDEINALGGIQFELKYEDDEHDAEKAVNAYNKLKDWGVQMSLGSVTSTPGVATSAEMFSDRIFALTPSASAPAVIEGKDNIYQMCFSDPNQGSASAQYIADKKLGTKIAIIYKNDDVYSKGIYNTFVSKAKELNLEIVSTTTFTEDSQTDFSVQLADAKKNGADLIFLPMYYTPASLIFQQAKSMDYSPKYFGVDGMDGILTLENFDKSLAEGVMLLTPFSADATDERTVNFVKKYQELFKETPNQFAADGYDVVYAYKKAIEAAGITPDMKAADICEKLVQVFPTISVDGLTGEKMTWAKTGEVSKKPKGMVIEKGTYVGMD</sequence>
<dbReference type="InterPro" id="IPR028082">
    <property type="entry name" value="Peripla_BP_I"/>
</dbReference>
<keyword evidence="3 5" id="KW-0732">Signal</keyword>
<comment type="similarity">
    <text evidence="1">Belongs to the leucine-binding protein family.</text>
</comment>
<evidence type="ECO:0000256" key="2">
    <source>
        <dbReference type="ARBA" id="ARBA00022448"/>
    </source>
</evidence>
<dbReference type="EMBL" id="LK996017">
    <property type="protein sequence ID" value="CDX05184.1"/>
    <property type="molecule type" value="Genomic_DNA"/>
</dbReference>
<evidence type="ECO:0000313" key="7">
    <source>
        <dbReference type="EMBL" id="CDX05184.1"/>
    </source>
</evidence>
<dbReference type="EMBL" id="LOCK01000001">
    <property type="protein sequence ID" value="KTE93452.1"/>
    <property type="molecule type" value="Genomic_DNA"/>
</dbReference>
<feature type="chain" id="PRO_5038207692" evidence="5">
    <location>
        <begin position="20"/>
        <end position="396"/>
    </location>
</feature>
<evidence type="ECO:0000256" key="3">
    <source>
        <dbReference type="ARBA" id="ARBA00022729"/>
    </source>
</evidence>
<proteinExistence type="inferred from homology"/>
<dbReference type="PROSITE" id="PS51257">
    <property type="entry name" value="PROKAR_LIPOPROTEIN"/>
    <property type="match status" value="1"/>
</dbReference>
<accession>A0A098B8J1</accession>
<name>A0A098B8J1_DESHA</name>
<evidence type="ECO:0000313" key="8">
    <source>
        <dbReference type="EMBL" id="KTE93452.1"/>
    </source>
</evidence>
<gene>
    <name evidence="8" type="ORF">AT727_00395</name>
    <name evidence="7" type="ORF">DPCES_5298</name>
</gene>
<dbReference type="OrthoDB" id="9783240at2"/>
<evidence type="ECO:0000259" key="6">
    <source>
        <dbReference type="Pfam" id="PF13458"/>
    </source>
</evidence>
<evidence type="ECO:0000313" key="9">
    <source>
        <dbReference type="Proteomes" id="UP000054623"/>
    </source>
</evidence>
<dbReference type="PRINTS" id="PR00337">
    <property type="entry name" value="LEUILEVALBP"/>
</dbReference>
<reference evidence="7" key="1">
    <citation type="submission" date="2014-07" db="EMBL/GenBank/DDBJ databases">
        <authorList>
            <person name="Hornung V.Bastian."/>
        </authorList>
    </citation>
    <scope>NUCLEOTIDE SEQUENCE</scope>
    <source>
        <strain evidence="7">PCE-S</strain>
    </source>
</reference>
<dbReference type="InterPro" id="IPR028081">
    <property type="entry name" value="Leu-bd"/>
</dbReference>
<dbReference type="CDD" id="cd06347">
    <property type="entry name" value="PBP1_ABC_LivK_ligand_binding-like"/>
    <property type="match status" value="1"/>
</dbReference>
<protein>
    <submittedName>
        <fullName evidence="7 8">Amino acid ABC transporter substrate-binding protein</fullName>
    </submittedName>
</protein>
<dbReference type="InterPro" id="IPR000709">
    <property type="entry name" value="Leu_Ile_Val-bd"/>
</dbReference>
<dbReference type="Proteomes" id="UP000054623">
    <property type="component" value="Unassembled WGS sequence"/>
</dbReference>
<evidence type="ECO:0000256" key="1">
    <source>
        <dbReference type="ARBA" id="ARBA00010062"/>
    </source>
</evidence>
<keyword evidence="2" id="KW-0813">Transport</keyword>
<organism evidence="7">
    <name type="scientific">Desulfitobacterium hafniense</name>
    <name type="common">Desulfitobacterium frappieri</name>
    <dbReference type="NCBI Taxonomy" id="49338"/>
    <lineage>
        <taxon>Bacteria</taxon>
        <taxon>Bacillati</taxon>
        <taxon>Bacillota</taxon>
        <taxon>Clostridia</taxon>
        <taxon>Eubacteriales</taxon>
        <taxon>Desulfitobacteriaceae</taxon>
        <taxon>Desulfitobacterium</taxon>
    </lineage>
</organism>
<dbReference type="PANTHER" id="PTHR30483">
    <property type="entry name" value="LEUCINE-SPECIFIC-BINDING PROTEIN"/>
    <property type="match status" value="1"/>
</dbReference>
<reference evidence="8 9" key="2">
    <citation type="submission" date="2015-12" db="EMBL/GenBank/DDBJ databases">
        <title>Draft Genome Sequence of Desulfitobacterium hafniense Strain DH, a Sulfate-reducing Bacterium Isolated from Paddy Soils.</title>
        <authorList>
            <person name="Bao P."/>
            <person name="Zhang X."/>
            <person name="Li G."/>
        </authorList>
    </citation>
    <scope>NUCLEOTIDE SEQUENCE [LARGE SCALE GENOMIC DNA]</scope>
    <source>
        <strain evidence="8 9">DH</strain>
    </source>
</reference>
<dbReference type="PATRIC" id="fig|49338.4.peg.5704"/>
<dbReference type="Pfam" id="PF13458">
    <property type="entry name" value="Peripla_BP_6"/>
    <property type="match status" value="1"/>
</dbReference>
<dbReference type="GO" id="GO:0006865">
    <property type="term" value="P:amino acid transport"/>
    <property type="evidence" value="ECO:0007669"/>
    <property type="project" value="UniProtKB-KW"/>
</dbReference>